<organism evidence="8 9">
    <name type="scientific">Pseudovibrio axinellae</name>
    <dbReference type="NCBI Taxonomy" id="989403"/>
    <lineage>
        <taxon>Bacteria</taxon>
        <taxon>Pseudomonadati</taxon>
        <taxon>Pseudomonadota</taxon>
        <taxon>Alphaproteobacteria</taxon>
        <taxon>Hyphomicrobiales</taxon>
        <taxon>Stappiaceae</taxon>
        <taxon>Pseudovibrio</taxon>
    </lineage>
</organism>
<dbReference type="PATRIC" id="fig|989403.3.peg.4507"/>
<dbReference type="STRING" id="989403.SAMN05421798_101293"/>
<keyword evidence="4 6" id="KW-0975">Bacterial flagellum</keyword>
<dbReference type="InterPro" id="IPR006299">
    <property type="entry name" value="FlgC"/>
</dbReference>
<feature type="domain" description="Flagellar basal-body/hook protein C-terminal" evidence="7">
    <location>
        <begin position="91"/>
        <end position="135"/>
    </location>
</feature>
<dbReference type="GO" id="GO:0071978">
    <property type="term" value="P:bacterial-type flagellum-dependent swarming motility"/>
    <property type="evidence" value="ECO:0007669"/>
    <property type="project" value="TreeGrafter"/>
</dbReference>
<keyword evidence="8" id="KW-0969">Cilium</keyword>
<dbReference type="PANTHER" id="PTHR30435">
    <property type="entry name" value="FLAGELLAR PROTEIN"/>
    <property type="match status" value="1"/>
</dbReference>
<evidence type="ECO:0000256" key="2">
    <source>
        <dbReference type="ARBA" id="ARBA00009677"/>
    </source>
</evidence>
<accession>A0A161XCA0</accession>
<evidence type="ECO:0000256" key="3">
    <source>
        <dbReference type="ARBA" id="ARBA00017941"/>
    </source>
</evidence>
<evidence type="ECO:0000313" key="8">
    <source>
        <dbReference type="EMBL" id="KZL08458.1"/>
    </source>
</evidence>
<dbReference type="GO" id="GO:0030694">
    <property type="term" value="C:bacterial-type flagellum basal body, rod"/>
    <property type="evidence" value="ECO:0007669"/>
    <property type="project" value="UniProtKB-UniRule"/>
</dbReference>
<dbReference type="Proteomes" id="UP000076577">
    <property type="component" value="Unassembled WGS sequence"/>
</dbReference>
<gene>
    <name evidence="8" type="primary">flgC_2</name>
    <name evidence="8" type="ORF">PsAD2_04127</name>
</gene>
<dbReference type="AlphaFoldDB" id="A0A161XCA0"/>
<keyword evidence="9" id="KW-1185">Reference proteome</keyword>
<evidence type="ECO:0000256" key="5">
    <source>
        <dbReference type="ARBA" id="ARBA00025933"/>
    </source>
</evidence>
<dbReference type="PANTHER" id="PTHR30435:SF2">
    <property type="entry name" value="FLAGELLAR BASAL-BODY ROD PROTEIN FLGC"/>
    <property type="match status" value="1"/>
</dbReference>
<evidence type="ECO:0000259" key="7">
    <source>
        <dbReference type="Pfam" id="PF06429"/>
    </source>
</evidence>
<evidence type="ECO:0000256" key="6">
    <source>
        <dbReference type="RuleBase" id="RU362062"/>
    </source>
</evidence>
<sequence>MIDPLVASMKISSSGLRVQSQRMRVVSENLANVQSTGDTPGATPYQRKTITFKSEVDRALDANLVAVKDIGTDKGDYRIEFDPSHPAADENGNVKYPNVNTLIELADMREASRSYEAGLQMMVKSREMITRTIDLLRSR</sequence>
<comment type="subcellular location">
    <subcellularLocation>
        <location evidence="1 6">Bacterial flagellum basal body</location>
    </subcellularLocation>
</comment>
<dbReference type="NCBIfam" id="TIGR01395">
    <property type="entry name" value="FlgC"/>
    <property type="match status" value="1"/>
</dbReference>
<protein>
    <recommendedName>
        <fullName evidence="3 6">Flagellar basal-body rod protein FlgC</fullName>
    </recommendedName>
</protein>
<dbReference type="InterPro" id="IPR010930">
    <property type="entry name" value="Flg_bb/hook_C_dom"/>
</dbReference>
<reference evidence="8 9" key="1">
    <citation type="journal article" date="2016" name="Front. Microbiol.">
        <title>Comparative Genomic Analysis Reveals a Diverse Repertoire of Genes Involved in Prokaryote-Eukaryote Interactions within the Pseudovibrio Genus.</title>
        <authorList>
            <person name="Romano S."/>
            <person name="Fernandez-Guerra A."/>
            <person name="Reen F.J."/>
            <person name="Glockner F.O."/>
            <person name="Crowley S.P."/>
            <person name="O'Sullivan O."/>
            <person name="Cotter P.D."/>
            <person name="Adams C."/>
            <person name="Dobson A.D."/>
            <person name="O'Gara F."/>
        </authorList>
    </citation>
    <scope>NUCLEOTIDE SEQUENCE [LARGE SCALE GENOMIC DNA]</scope>
    <source>
        <strain evidence="8 9">Ad2</strain>
    </source>
</reference>
<evidence type="ECO:0000256" key="4">
    <source>
        <dbReference type="ARBA" id="ARBA00023143"/>
    </source>
</evidence>
<comment type="similarity">
    <text evidence="2">Belongs to the flagella basal body rod proteins family.</text>
</comment>
<dbReference type="OrthoDB" id="9813951at2"/>
<comment type="caution">
    <text evidence="8">The sequence shown here is derived from an EMBL/GenBank/DDBJ whole genome shotgun (WGS) entry which is preliminary data.</text>
</comment>
<keyword evidence="8" id="KW-0282">Flagellum</keyword>
<name>A0A161XCA0_9HYPH</name>
<proteinExistence type="inferred from homology"/>
<comment type="subunit">
    <text evidence="5 6">The basal body constitutes a major portion of the flagellar organelle and consists of four rings (L,P,S, and M) mounted on a central rod. The rod consists of about 26 subunits of FlgG in the distal portion, and FlgB, FlgC and FlgF are thought to build up the proximal portion of the rod with about 6 subunits each.</text>
</comment>
<evidence type="ECO:0000256" key="1">
    <source>
        <dbReference type="ARBA" id="ARBA00004117"/>
    </source>
</evidence>
<keyword evidence="8" id="KW-0966">Cell projection</keyword>
<dbReference type="EMBL" id="LMCB01000130">
    <property type="protein sequence ID" value="KZL08458.1"/>
    <property type="molecule type" value="Genomic_DNA"/>
</dbReference>
<dbReference type="Pfam" id="PF06429">
    <property type="entry name" value="Flg_bbr_C"/>
    <property type="match status" value="1"/>
</dbReference>
<evidence type="ECO:0000313" key="9">
    <source>
        <dbReference type="Proteomes" id="UP000076577"/>
    </source>
</evidence>